<dbReference type="RefSeq" id="WP_092331734.1">
    <property type="nucleotide sequence ID" value="NZ_FNCP01000006.1"/>
</dbReference>
<evidence type="ECO:0000313" key="3">
    <source>
        <dbReference type="Proteomes" id="UP000198656"/>
    </source>
</evidence>
<dbReference type="InterPro" id="IPR024559">
    <property type="entry name" value="DUF3846"/>
</dbReference>
<dbReference type="AlphaFoldDB" id="A0A1G7X5Y3"/>
<protein>
    <recommendedName>
        <fullName evidence="1">DUF3846 domain-containing protein</fullName>
    </recommendedName>
</protein>
<feature type="domain" description="DUF3846" evidence="1">
    <location>
        <begin position="1"/>
        <end position="95"/>
    </location>
</feature>
<evidence type="ECO:0000259" key="1">
    <source>
        <dbReference type="Pfam" id="PF12957"/>
    </source>
</evidence>
<organism evidence="2 3">
    <name type="scientific">Desulfosporosinus hippei DSM 8344</name>
    <dbReference type="NCBI Taxonomy" id="1121419"/>
    <lineage>
        <taxon>Bacteria</taxon>
        <taxon>Bacillati</taxon>
        <taxon>Bacillota</taxon>
        <taxon>Clostridia</taxon>
        <taxon>Eubacteriales</taxon>
        <taxon>Desulfitobacteriaceae</taxon>
        <taxon>Desulfosporosinus</taxon>
    </lineage>
</organism>
<dbReference type="Proteomes" id="UP000198656">
    <property type="component" value="Unassembled WGS sequence"/>
</dbReference>
<gene>
    <name evidence="2" type="ORF">SAMN05443529_106134</name>
</gene>
<accession>A0A1G7X5Y3</accession>
<sequence length="101" mass="11455">MRVLVREPINQPLQLKEIEGTFEDFQEMVGESIEIVPITDNIVCICNEKGEGQELGRNFYDDRLGWVMGTCVFTAAKNSEFDSLSDQQIGYISEYIGFPVV</sequence>
<proteinExistence type="predicted"/>
<evidence type="ECO:0000313" key="2">
    <source>
        <dbReference type="EMBL" id="SDG79551.1"/>
    </source>
</evidence>
<name>A0A1G7X5Y3_9FIRM</name>
<reference evidence="3" key="1">
    <citation type="submission" date="2016-10" db="EMBL/GenBank/DDBJ databases">
        <authorList>
            <person name="Varghese N."/>
            <person name="Submissions S."/>
        </authorList>
    </citation>
    <scope>NUCLEOTIDE SEQUENCE [LARGE SCALE GENOMIC DNA]</scope>
    <source>
        <strain evidence="3">DSM 8344</strain>
    </source>
</reference>
<dbReference type="EMBL" id="FNCP01000006">
    <property type="protein sequence ID" value="SDG79551.1"/>
    <property type="molecule type" value="Genomic_DNA"/>
</dbReference>
<dbReference type="OrthoDB" id="9813511at2"/>
<dbReference type="Pfam" id="PF12957">
    <property type="entry name" value="DUF3846"/>
    <property type="match status" value="1"/>
</dbReference>
<keyword evidence="3" id="KW-1185">Reference proteome</keyword>